<evidence type="ECO:0000313" key="2">
    <source>
        <dbReference type="Proteomes" id="UP000290013"/>
    </source>
</evidence>
<sequence length="292" mass="34088">MILYLMKKILLFIFLLSLSFSLNLKSQELIAFNQDTLWGYKDKADNIIIKPQYQYAKKFIKDYAVVIKNDSTGVINKNNEIIIPFKYNFIQYLENDKFLFGYRTEYFGEFNMGVIDKDLKIIIPANFYYIEKYKTFYKATKNVYEILKAIDSGDLRSVKSLYGLFGLDGKEIIPCKYDQLSFLNDNLIVLEKNNLQALFNYRGEPITDFIYMVFGDFHDGLAKARIGNKYGFINELGKVVIPVKYDYCNEYVNGYSIVTLNNKWLALNTKGKIIITPKDSYDDVKKALETIR</sequence>
<dbReference type="AlphaFoldDB" id="A0A4U8WNF2"/>
<dbReference type="Proteomes" id="UP000290013">
    <property type="component" value="Chromosome"/>
</dbReference>
<proteinExistence type="predicted"/>
<evidence type="ECO:0000313" key="1">
    <source>
        <dbReference type="EMBL" id="VFB04478.1"/>
    </source>
</evidence>
<organism evidence="1 2">
    <name type="scientific">Chryseobacterium taihuense</name>
    <dbReference type="NCBI Taxonomy" id="1141221"/>
    <lineage>
        <taxon>Bacteria</taxon>
        <taxon>Pseudomonadati</taxon>
        <taxon>Bacteroidota</taxon>
        <taxon>Flavobacteriia</taxon>
        <taxon>Flavobacteriales</taxon>
        <taxon>Weeksellaceae</taxon>
        <taxon>Chryseobacterium group</taxon>
        <taxon>Chryseobacterium</taxon>
    </lineage>
</organism>
<dbReference type="PANTHER" id="PTHR37841:SF1">
    <property type="entry name" value="DUF3298 DOMAIN-CONTAINING PROTEIN"/>
    <property type="match status" value="1"/>
</dbReference>
<reference evidence="1 2" key="1">
    <citation type="submission" date="2019-02" db="EMBL/GenBank/DDBJ databases">
        <authorList>
            <consortium name="Pathogen Informatics"/>
        </authorList>
    </citation>
    <scope>NUCLEOTIDE SEQUENCE [LARGE SCALE GENOMIC DNA]</scope>
    <source>
        <strain evidence="1 2">3012STDY6944375</strain>
    </source>
</reference>
<dbReference type="EMBL" id="LR215974">
    <property type="protein sequence ID" value="VFB04478.1"/>
    <property type="molecule type" value="Genomic_DNA"/>
</dbReference>
<dbReference type="InterPro" id="IPR032774">
    <property type="entry name" value="WG_beta_rep"/>
</dbReference>
<accession>A0A4U8WNF2</accession>
<dbReference type="PANTHER" id="PTHR37841">
    <property type="entry name" value="GLR2918 PROTEIN"/>
    <property type="match status" value="1"/>
</dbReference>
<protein>
    <submittedName>
        <fullName evidence="1">KWG Leptospira</fullName>
    </submittedName>
</protein>
<dbReference type="KEGG" id="ctai:NCTC12078_02503"/>
<gene>
    <name evidence="1" type="ORF">NCTC12078_02503</name>
</gene>
<name>A0A4U8WNF2_9FLAO</name>
<dbReference type="Pfam" id="PF14903">
    <property type="entry name" value="WG_beta_rep"/>
    <property type="match status" value="4"/>
</dbReference>